<accession>A0A366D4A8</accession>
<keyword evidence="2" id="KW-1185">Reference proteome</keyword>
<dbReference type="EMBL" id="QNRE01000017">
    <property type="protein sequence ID" value="RBO84294.1"/>
    <property type="molecule type" value="Genomic_DNA"/>
</dbReference>
<gene>
    <name evidence="1" type="ORF">DFR74_117115</name>
</gene>
<evidence type="ECO:0000313" key="2">
    <source>
        <dbReference type="Proteomes" id="UP000252586"/>
    </source>
</evidence>
<comment type="caution">
    <text evidence="1">The sequence shown here is derived from an EMBL/GenBank/DDBJ whole genome shotgun (WGS) entry which is preliminary data.</text>
</comment>
<organism evidence="1 2">
    <name type="scientific">Nocardia puris</name>
    <dbReference type="NCBI Taxonomy" id="208602"/>
    <lineage>
        <taxon>Bacteria</taxon>
        <taxon>Bacillati</taxon>
        <taxon>Actinomycetota</taxon>
        <taxon>Actinomycetes</taxon>
        <taxon>Mycobacteriales</taxon>
        <taxon>Nocardiaceae</taxon>
        <taxon>Nocardia</taxon>
    </lineage>
</organism>
<evidence type="ECO:0000313" key="1">
    <source>
        <dbReference type="EMBL" id="RBO84294.1"/>
    </source>
</evidence>
<reference evidence="1 2" key="1">
    <citation type="submission" date="2018-06" db="EMBL/GenBank/DDBJ databases">
        <title>Genomic Encyclopedia of Type Strains, Phase IV (KMG-IV): sequencing the most valuable type-strain genomes for metagenomic binning, comparative biology and taxonomic classification.</title>
        <authorList>
            <person name="Goeker M."/>
        </authorList>
    </citation>
    <scope>NUCLEOTIDE SEQUENCE [LARGE SCALE GENOMIC DNA]</scope>
    <source>
        <strain evidence="1 2">DSM 44599</strain>
    </source>
</reference>
<dbReference type="STRING" id="1210090.GCA_001613185_02387"/>
<protein>
    <submittedName>
        <fullName evidence="1">Uncharacterized protein</fullName>
    </submittedName>
</protein>
<sequence length="81" mass="8659">MRERVVPGRAARDTGMRVLSLLILVWLAIGMLAAGQRNYFTSGPINCAGFATIALSAVAGPLNYMGLNPKVNECQLPQPSE</sequence>
<dbReference type="AlphaFoldDB" id="A0A366D4A8"/>
<proteinExistence type="predicted"/>
<name>A0A366D4A8_9NOCA</name>
<dbReference type="Proteomes" id="UP000252586">
    <property type="component" value="Unassembled WGS sequence"/>
</dbReference>